<dbReference type="Pfam" id="PF03184">
    <property type="entry name" value="DDE_1"/>
    <property type="match status" value="1"/>
</dbReference>
<dbReference type="GO" id="GO:0003676">
    <property type="term" value="F:nucleic acid binding"/>
    <property type="evidence" value="ECO:0007669"/>
    <property type="project" value="InterPro"/>
</dbReference>
<gene>
    <name evidence="3" type="ORF">g.54200</name>
</gene>
<dbReference type="EMBL" id="GEBQ01013381">
    <property type="protein sequence ID" value="JAT26596.1"/>
    <property type="molecule type" value="Transcribed_RNA"/>
</dbReference>
<feature type="non-terminal residue" evidence="3">
    <location>
        <position position="1"/>
    </location>
</feature>
<reference evidence="3" key="1">
    <citation type="submission" date="2015-11" db="EMBL/GenBank/DDBJ databases">
        <title>De novo transcriptome assembly of four potential Pierce s Disease insect vectors from Arizona vineyards.</title>
        <authorList>
            <person name="Tassone E.E."/>
        </authorList>
    </citation>
    <scope>NUCLEOTIDE SEQUENCE</scope>
</reference>
<feature type="domain" description="DDE-1" evidence="2">
    <location>
        <begin position="11"/>
        <end position="58"/>
    </location>
</feature>
<name>A0A1B6LSF9_9HEMI</name>
<protein>
    <recommendedName>
        <fullName evidence="2">DDE-1 domain-containing protein</fullName>
    </recommendedName>
</protein>
<dbReference type="AlphaFoldDB" id="A0A1B6LSF9"/>
<evidence type="ECO:0000256" key="1">
    <source>
        <dbReference type="SAM" id="MobiDB-lite"/>
    </source>
</evidence>
<dbReference type="InterPro" id="IPR004875">
    <property type="entry name" value="DDE_SF_endonuclease_dom"/>
</dbReference>
<evidence type="ECO:0000313" key="3">
    <source>
        <dbReference type="EMBL" id="JAT26596.1"/>
    </source>
</evidence>
<feature type="region of interest" description="Disordered" evidence="1">
    <location>
        <begin position="152"/>
        <end position="173"/>
    </location>
</feature>
<evidence type="ECO:0000259" key="2">
    <source>
        <dbReference type="Pfam" id="PF03184"/>
    </source>
</evidence>
<proteinExistence type="predicted"/>
<accession>A0A1B6LSF9</accession>
<feature type="non-terminal residue" evidence="3">
    <location>
        <position position="173"/>
    </location>
</feature>
<feature type="compositionally biased region" description="Polar residues" evidence="1">
    <location>
        <begin position="163"/>
        <end position="173"/>
    </location>
</feature>
<sequence length="173" mass="19630">LPHKKQDIVNLARDNFISIISLPPHTSHKLQPLDKSFLGPLKHHYSEQIRRYIRHGEKRVGPYDIAELLGQAYLACQTGSIAVNGFKTTGLYPCNRNVFTAADFAPSSEEAIDMETLLQARKRKPTQPQMVVHNFEHSEEDVDDTEEIIQSLNEDNPAETEAHQQPITSSLFR</sequence>
<organism evidence="3">
    <name type="scientific">Graphocephala atropunctata</name>
    <dbReference type="NCBI Taxonomy" id="36148"/>
    <lineage>
        <taxon>Eukaryota</taxon>
        <taxon>Metazoa</taxon>
        <taxon>Ecdysozoa</taxon>
        <taxon>Arthropoda</taxon>
        <taxon>Hexapoda</taxon>
        <taxon>Insecta</taxon>
        <taxon>Pterygota</taxon>
        <taxon>Neoptera</taxon>
        <taxon>Paraneoptera</taxon>
        <taxon>Hemiptera</taxon>
        <taxon>Auchenorrhyncha</taxon>
        <taxon>Membracoidea</taxon>
        <taxon>Cicadellidae</taxon>
        <taxon>Cicadellinae</taxon>
        <taxon>Cicadellini</taxon>
        <taxon>Graphocephala</taxon>
    </lineage>
</organism>